<dbReference type="CDD" id="cd06260">
    <property type="entry name" value="DUF820-like"/>
    <property type="match status" value="1"/>
</dbReference>
<dbReference type="Pfam" id="PF05685">
    <property type="entry name" value="Uma2"/>
    <property type="match status" value="1"/>
</dbReference>
<gene>
    <name evidence="2" type="ORF">G5B17_03635</name>
</gene>
<dbReference type="InterPro" id="IPR012296">
    <property type="entry name" value="Nuclease_put_TT1808"/>
</dbReference>
<dbReference type="InterPro" id="IPR011335">
    <property type="entry name" value="Restrct_endonuc-II-like"/>
</dbReference>
<dbReference type="Gene3D" id="3.90.1570.10">
    <property type="entry name" value="tt1808, chain A"/>
    <property type="match status" value="1"/>
</dbReference>
<dbReference type="EMBL" id="JAAITS010000007">
    <property type="protein sequence ID" value="NSG84546.1"/>
    <property type="molecule type" value="Genomic_DNA"/>
</dbReference>
<dbReference type="SUPFAM" id="SSF52980">
    <property type="entry name" value="Restriction endonuclease-like"/>
    <property type="match status" value="1"/>
</dbReference>
<dbReference type="GO" id="GO:0004519">
    <property type="term" value="F:endonuclease activity"/>
    <property type="evidence" value="ECO:0007669"/>
    <property type="project" value="UniProtKB-KW"/>
</dbReference>
<accession>A0ABX2H3V4</accession>
<keyword evidence="2" id="KW-0255">Endonuclease</keyword>
<comment type="caution">
    <text evidence="2">The sequence shown here is derived from an EMBL/GenBank/DDBJ whole genome shotgun (WGS) entry which is preliminary data.</text>
</comment>
<feature type="domain" description="Putative restriction endonuclease" evidence="1">
    <location>
        <begin position="7"/>
        <end position="146"/>
    </location>
</feature>
<keyword evidence="2" id="KW-0540">Nuclease</keyword>
<keyword evidence="3" id="KW-1185">Reference proteome</keyword>
<proteinExistence type="predicted"/>
<dbReference type="InterPro" id="IPR008538">
    <property type="entry name" value="Uma2"/>
</dbReference>
<dbReference type="PANTHER" id="PTHR36558:SF1">
    <property type="entry name" value="RESTRICTION ENDONUCLEASE DOMAIN-CONTAINING PROTEIN-RELATED"/>
    <property type="match status" value="1"/>
</dbReference>
<organism evidence="2 3">
    <name type="scientific">Blautia faecis</name>
    <dbReference type="NCBI Taxonomy" id="871665"/>
    <lineage>
        <taxon>Bacteria</taxon>
        <taxon>Bacillati</taxon>
        <taxon>Bacillota</taxon>
        <taxon>Clostridia</taxon>
        <taxon>Lachnospirales</taxon>
        <taxon>Lachnospiraceae</taxon>
        <taxon>Blautia</taxon>
    </lineage>
</organism>
<dbReference type="Proteomes" id="UP001644719">
    <property type="component" value="Unassembled WGS sequence"/>
</dbReference>
<evidence type="ECO:0000313" key="2">
    <source>
        <dbReference type="EMBL" id="NSG84546.1"/>
    </source>
</evidence>
<name>A0ABX2H3V4_9FIRM</name>
<keyword evidence="2" id="KW-0378">Hydrolase</keyword>
<evidence type="ECO:0000259" key="1">
    <source>
        <dbReference type="Pfam" id="PF05685"/>
    </source>
</evidence>
<dbReference type="RefSeq" id="WP_148462322.1">
    <property type="nucleotide sequence ID" value="NZ_JAAINN010000027.1"/>
</dbReference>
<dbReference type="GeneID" id="69515473"/>
<dbReference type="PANTHER" id="PTHR36558">
    <property type="entry name" value="GLR1098 PROTEIN"/>
    <property type="match status" value="1"/>
</dbReference>
<sequence>MDWDLKITDMAGATPEHSAVIVNFVAAIRYQLKNSTCYVYSDNVQYRFKDNQGNNKIVIPDASINCRTKSRRGNTFTDAPRFVMEVLSPSTENYDRTEKMQLYCEQEIEEYWIVDWRKRTVEIYELDYEGEIPKYYLLKTITEENKDELHLIHFPQIKITFDELFEEID</sequence>
<protein>
    <submittedName>
        <fullName evidence="2">Uma2 family endonuclease</fullName>
    </submittedName>
</protein>
<reference evidence="2 3" key="1">
    <citation type="journal article" date="2020" name="Cell Host Microbe">
        <title>Functional and Genomic Variation between Human-Derived Isolates of Lachnospiraceae Reveals Inter- and Intra-Species Diversity.</title>
        <authorList>
            <person name="Sorbara M.T."/>
            <person name="Littmann E.R."/>
            <person name="Fontana E."/>
            <person name="Moody T.U."/>
            <person name="Kohout C.E."/>
            <person name="Gjonbalaj M."/>
            <person name="Eaton V."/>
            <person name="Seok R."/>
            <person name="Leiner I.M."/>
            <person name="Pamer E.G."/>
        </authorList>
    </citation>
    <scope>NUCLEOTIDE SEQUENCE [LARGE SCALE GENOMIC DNA]</scope>
    <source>
        <strain evidence="2 3">MSK.17.74</strain>
    </source>
</reference>
<evidence type="ECO:0000313" key="3">
    <source>
        <dbReference type="Proteomes" id="UP001644719"/>
    </source>
</evidence>